<evidence type="ECO:0000313" key="2">
    <source>
        <dbReference type="EMBL" id="SVD24434.1"/>
    </source>
</evidence>
<reference evidence="2" key="1">
    <citation type="submission" date="2018-05" db="EMBL/GenBank/DDBJ databases">
        <authorList>
            <person name="Lanie J.A."/>
            <person name="Ng W.-L."/>
            <person name="Kazmierczak K.M."/>
            <person name="Andrzejewski T.M."/>
            <person name="Davidsen T.M."/>
            <person name="Wayne K.J."/>
            <person name="Tettelin H."/>
            <person name="Glass J.I."/>
            <person name="Rusch D."/>
            <person name="Podicherti R."/>
            <person name="Tsui H.-C.T."/>
            <person name="Winkler M.E."/>
        </authorList>
    </citation>
    <scope>NUCLEOTIDE SEQUENCE</scope>
</reference>
<feature type="non-terminal residue" evidence="2">
    <location>
        <position position="29"/>
    </location>
</feature>
<gene>
    <name evidence="2" type="ORF">METZ01_LOCUS377288</name>
</gene>
<proteinExistence type="predicted"/>
<name>A0A382TQS6_9ZZZZ</name>
<accession>A0A382TQS6</accession>
<feature type="region of interest" description="Disordered" evidence="1">
    <location>
        <begin position="1"/>
        <end position="29"/>
    </location>
</feature>
<evidence type="ECO:0000256" key="1">
    <source>
        <dbReference type="SAM" id="MobiDB-lite"/>
    </source>
</evidence>
<protein>
    <submittedName>
        <fullName evidence="2">Uncharacterized protein</fullName>
    </submittedName>
</protein>
<dbReference type="EMBL" id="UINC01138473">
    <property type="protein sequence ID" value="SVD24434.1"/>
    <property type="molecule type" value="Genomic_DNA"/>
</dbReference>
<dbReference type="AlphaFoldDB" id="A0A382TQS6"/>
<sequence>LLPTASAPTRSPNKRVSTSPTTARQAIHP</sequence>
<feature type="non-terminal residue" evidence="2">
    <location>
        <position position="1"/>
    </location>
</feature>
<organism evidence="2">
    <name type="scientific">marine metagenome</name>
    <dbReference type="NCBI Taxonomy" id="408172"/>
    <lineage>
        <taxon>unclassified sequences</taxon>
        <taxon>metagenomes</taxon>
        <taxon>ecological metagenomes</taxon>
    </lineage>
</organism>